<feature type="transmembrane region" description="Helical" evidence="1">
    <location>
        <begin position="49"/>
        <end position="66"/>
    </location>
</feature>
<comment type="caution">
    <text evidence="2">The sequence shown here is derived from an EMBL/GenBank/DDBJ whole genome shotgun (WGS) entry which is preliminary data.</text>
</comment>
<evidence type="ECO:0000313" key="2">
    <source>
        <dbReference type="EMBL" id="MFB9831837.1"/>
    </source>
</evidence>
<keyword evidence="3" id="KW-1185">Reference proteome</keyword>
<dbReference type="EMBL" id="JBHLZP010000030">
    <property type="protein sequence ID" value="MFB9831837.1"/>
    <property type="molecule type" value="Genomic_DNA"/>
</dbReference>
<gene>
    <name evidence="2" type="ORF">ACFFNX_06505</name>
</gene>
<evidence type="ECO:0000313" key="3">
    <source>
        <dbReference type="Proteomes" id="UP001589627"/>
    </source>
</evidence>
<proteinExistence type="predicted"/>
<reference evidence="2 3" key="1">
    <citation type="submission" date="2024-09" db="EMBL/GenBank/DDBJ databases">
        <authorList>
            <person name="Sun Q."/>
            <person name="Mori K."/>
        </authorList>
    </citation>
    <scope>NUCLEOTIDE SEQUENCE [LARGE SCALE GENOMIC DNA]</scope>
    <source>
        <strain evidence="2 3">TBRC 0563</strain>
    </source>
</reference>
<keyword evidence="1" id="KW-1133">Transmembrane helix</keyword>
<protein>
    <submittedName>
        <fullName evidence="2">Uncharacterized protein</fullName>
    </submittedName>
</protein>
<organism evidence="2 3">
    <name type="scientific">Actinoallomurus acaciae</name>
    <dbReference type="NCBI Taxonomy" id="502577"/>
    <lineage>
        <taxon>Bacteria</taxon>
        <taxon>Bacillati</taxon>
        <taxon>Actinomycetota</taxon>
        <taxon>Actinomycetes</taxon>
        <taxon>Streptosporangiales</taxon>
        <taxon>Thermomonosporaceae</taxon>
        <taxon>Actinoallomurus</taxon>
    </lineage>
</organism>
<sequence>MSRQTGPTADITLGANTSNPTRNISYGLIGASLFGLFLALSIWKTGVSVRTAVPAALILVCLWRAATGLTRRRPFESPATVNPEGFTLRLGDRDTRVPWDHVALLRVYEQPPGEMDVVLSLVAFLDRESPYTADPTVACFRDLFKLPDAAELGFWRDRLPDERPIWLGEITDASEPMETVLAALRDWAGPILDGTPRKRAGV</sequence>
<accession>A0ABV5Y9X5</accession>
<dbReference type="RefSeq" id="WP_378196725.1">
    <property type="nucleotide sequence ID" value="NZ_JBHLZP010000030.1"/>
</dbReference>
<feature type="transmembrane region" description="Helical" evidence="1">
    <location>
        <begin position="24"/>
        <end position="43"/>
    </location>
</feature>
<dbReference type="Proteomes" id="UP001589627">
    <property type="component" value="Unassembled WGS sequence"/>
</dbReference>
<evidence type="ECO:0000256" key="1">
    <source>
        <dbReference type="SAM" id="Phobius"/>
    </source>
</evidence>
<keyword evidence="1" id="KW-0472">Membrane</keyword>
<keyword evidence="1" id="KW-0812">Transmembrane</keyword>
<name>A0ABV5Y9X5_9ACTN</name>